<dbReference type="EMBL" id="CP037940">
    <property type="protein sequence ID" value="QBO37499.1"/>
    <property type="molecule type" value="Genomic_DNA"/>
</dbReference>
<dbReference type="InterPro" id="IPR029052">
    <property type="entry name" value="Metallo-depent_PP-like"/>
</dbReference>
<comment type="similarity">
    <text evidence="1">Belongs to the metallophosphoesterase superfamily. YfcE family.</text>
</comment>
<name>A0A4P6YX51_9LACO</name>
<dbReference type="AlphaFoldDB" id="A0A4P6YX51"/>
<feature type="domain" description="Calcineurin-like phosphoesterase" evidence="2">
    <location>
        <begin position="2"/>
        <end position="155"/>
    </location>
</feature>
<dbReference type="RefSeq" id="WP_133364576.1">
    <property type="nucleotide sequence ID" value="NZ_CP037940.1"/>
</dbReference>
<dbReference type="SUPFAM" id="SSF56300">
    <property type="entry name" value="Metallo-dependent phosphatases"/>
    <property type="match status" value="1"/>
</dbReference>
<dbReference type="GO" id="GO:0016787">
    <property type="term" value="F:hydrolase activity"/>
    <property type="evidence" value="ECO:0007669"/>
    <property type="project" value="InterPro"/>
</dbReference>
<dbReference type="InterPro" id="IPR024654">
    <property type="entry name" value="Calcineurin-like_PHP_lpxH"/>
</dbReference>
<dbReference type="Pfam" id="PF12850">
    <property type="entry name" value="Metallophos_2"/>
    <property type="match status" value="1"/>
</dbReference>
<keyword evidence="4" id="KW-1185">Reference proteome</keyword>
<reference evidence="4" key="1">
    <citation type="submission" date="2019-03" db="EMBL/GenBank/DDBJ databases">
        <title>Weissella sp. 26KH-42 Genome sequencing.</title>
        <authorList>
            <person name="Heo J."/>
            <person name="Kim S.-J."/>
            <person name="Kim J.-S."/>
            <person name="Hong S.-B."/>
            <person name="Kwon S.-W."/>
        </authorList>
    </citation>
    <scope>NUCLEOTIDE SEQUENCE [LARGE SCALE GENOMIC DNA]</scope>
    <source>
        <strain evidence="4">26KH-42</strain>
    </source>
</reference>
<proteinExistence type="inferred from homology"/>
<dbReference type="KEGG" id="wei:EQG49_10230"/>
<evidence type="ECO:0000256" key="1">
    <source>
        <dbReference type="ARBA" id="ARBA00008950"/>
    </source>
</evidence>
<dbReference type="OrthoDB" id="5380073at2"/>
<evidence type="ECO:0000313" key="3">
    <source>
        <dbReference type="EMBL" id="QBO37499.1"/>
    </source>
</evidence>
<accession>A0A4P6YX51</accession>
<sequence>MIYVVSDLHFFHADLLTSQHFAPRPFGTVENMHKTIIENWNARVTPTDTVYHLGDIAMLNRKPSESNPMILEVLNQLNGHLVLIKGNHDSRSLFKYLATNNYALDDGKVKFSFEDVGTYFKLNHYQFYLTHYPMLFGVNQNLINLHGHIHNATVPIKENLNVGIDSPEKDYLQTPIPFGAPFSEAEIFEMIQGKRDDFAKRR</sequence>
<dbReference type="Gene3D" id="3.60.21.10">
    <property type="match status" value="1"/>
</dbReference>
<dbReference type="Proteomes" id="UP000292886">
    <property type="component" value="Chromosome"/>
</dbReference>
<evidence type="ECO:0000313" key="4">
    <source>
        <dbReference type="Proteomes" id="UP000292886"/>
    </source>
</evidence>
<evidence type="ECO:0000259" key="2">
    <source>
        <dbReference type="Pfam" id="PF12850"/>
    </source>
</evidence>
<gene>
    <name evidence="3" type="ORF">EQG49_10230</name>
</gene>
<organism evidence="3 4">
    <name type="scientific">Periweissella cryptocerci</name>
    <dbReference type="NCBI Taxonomy" id="2506420"/>
    <lineage>
        <taxon>Bacteria</taxon>
        <taxon>Bacillati</taxon>
        <taxon>Bacillota</taxon>
        <taxon>Bacilli</taxon>
        <taxon>Lactobacillales</taxon>
        <taxon>Lactobacillaceae</taxon>
        <taxon>Periweissella</taxon>
    </lineage>
</organism>
<protein>
    <submittedName>
        <fullName evidence="3">Metallophosphatase</fullName>
    </submittedName>
</protein>